<feature type="chain" id="PRO_5003939972" description="Signal peptide-containing protein" evidence="2">
    <location>
        <begin position="20"/>
        <end position="512"/>
    </location>
</feature>
<keyword evidence="2" id="KW-0732">Signal</keyword>
<sequence length="512" mass="57790">MRTFAFLFLLAKFGSSVGGLENVEDLLGVSLGSLETSNDVSAFFTRLESQLSLRHAELEGLPSSRRLELAALRRELTDESLVSKVAKVEHDSKVKEVELRHEVDLLVGKKLSTLAHLFLLHLKVHAHVEDLAKRLKVARLALGEMNRKFSGSTVKVFLEALEEQISFYSRSDLLGNPEHPGVAHVNYLKDLVEKAKAKLEKEEGLVLEQVKEEKLLSLEHRDAKAELARLQHALLHNATPEEEEEMVHLMNRFKPVGEPLVFHFNLPESPLLVDVEKFVGLAHEAKLAEEEAKKSALSLELDAALGRLEELKLRLDGFVIDKTKLEVLDLLRWLESNPDFKLLDKWPGSEYLENLHALVHRADYERLLKEKELAVARDHREALGRELDGMKARLEVLRGRLNGENLTEKTKNEVLGLLAKVRGNPEFRNTPQWPGPGYLNGFEALLAKAEEEKAAHLERLRATKERRDAVGVDLASHNVFTLELQHHLEGYLDADLTVDRANLNLDAVSLDD</sequence>
<feature type="coiled-coil region" evidence="1">
    <location>
        <begin position="439"/>
        <end position="467"/>
    </location>
</feature>
<dbReference type="KEGG" id="beq:BEWA_003530"/>
<dbReference type="EMBL" id="CP001670">
    <property type="protein sequence ID" value="AFZ80945.1"/>
    <property type="molecule type" value="Genomic_DNA"/>
</dbReference>
<proteinExistence type="predicted"/>
<feature type="coiled-coil region" evidence="1">
    <location>
        <begin position="287"/>
        <end position="314"/>
    </location>
</feature>
<feature type="signal peptide" evidence="2">
    <location>
        <begin position="1"/>
        <end position="19"/>
    </location>
</feature>
<dbReference type="VEuPathDB" id="PiroplasmaDB:BEWA_003530"/>
<organism evidence="3 4">
    <name type="scientific">Theileria equi strain WA</name>
    <dbReference type="NCBI Taxonomy" id="1537102"/>
    <lineage>
        <taxon>Eukaryota</taxon>
        <taxon>Sar</taxon>
        <taxon>Alveolata</taxon>
        <taxon>Apicomplexa</taxon>
        <taxon>Aconoidasida</taxon>
        <taxon>Piroplasmida</taxon>
        <taxon>Theileriidae</taxon>
        <taxon>Theileria</taxon>
    </lineage>
</organism>
<keyword evidence="1" id="KW-0175">Coiled coil</keyword>
<gene>
    <name evidence="3" type="ORF">BEWA_003530</name>
</gene>
<dbReference type="Proteomes" id="UP000031512">
    <property type="component" value="Chromosome 3"/>
</dbReference>
<accession>L0AZG4</accession>
<name>L0AZG4_THEEQ</name>
<evidence type="ECO:0000256" key="2">
    <source>
        <dbReference type="SAM" id="SignalP"/>
    </source>
</evidence>
<keyword evidence="4" id="KW-1185">Reference proteome</keyword>
<evidence type="ECO:0000256" key="1">
    <source>
        <dbReference type="SAM" id="Coils"/>
    </source>
</evidence>
<dbReference type="GeneID" id="15806447"/>
<protein>
    <recommendedName>
        <fullName evidence="5">Signal peptide-containing protein</fullName>
    </recommendedName>
</protein>
<reference evidence="3 4" key="1">
    <citation type="journal article" date="2012" name="BMC Genomics">
        <title>Comparative genomic analysis and phylogenetic position of Theileria equi.</title>
        <authorList>
            <person name="Kappmeyer L.S."/>
            <person name="Thiagarajan M."/>
            <person name="Herndon D.R."/>
            <person name="Ramsay J.D."/>
            <person name="Caler E."/>
            <person name="Djikeng A."/>
            <person name="Gillespie J.J."/>
            <person name="Lau A.O."/>
            <person name="Roalson E.H."/>
            <person name="Silva J.C."/>
            <person name="Silva M.G."/>
            <person name="Suarez C.E."/>
            <person name="Ueti M.W."/>
            <person name="Nene V.M."/>
            <person name="Mealey R.H."/>
            <person name="Knowles D.P."/>
            <person name="Brayton K.A."/>
        </authorList>
    </citation>
    <scope>NUCLEOTIDE SEQUENCE [LARGE SCALE GENOMIC DNA]</scope>
    <source>
        <strain evidence="3 4">WA</strain>
    </source>
</reference>
<dbReference type="AlphaFoldDB" id="L0AZG4"/>
<dbReference type="RefSeq" id="XP_004830611.1">
    <property type="nucleotide sequence ID" value="XM_004830554.1"/>
</dbReference>
<evidence type="ECO:0008006" key="5">
    <source>
        <dbReference type="Google" id="ProtNLM"/>
    </source>
</evidence>
<evidence type="ECO:0000313" key="3">
    <source>
        <dbReference type="EMBL" id="AFZ80945.1"/>
    </source>
</evidence>
<evidence type="ECO:0000313" key="4">
    <source>
        <dbReference type="Proteomes" id="UP000031512"/>
    </source>
</evidence>